<accession>A0A9X1WWE6</accession>
<feature type="transmembrane region" description="Helical" evidence="1">
    <location>
        <begin position="68"/>
        <end position="97"/>
    </location>
</feature>
<comment type="caution">
    <text evidence="2">The sequence shown here is derived from an EMBL/GenBank/DDBJ whole genome shotgun (WGS) entry which is preliminary data.</text>
</comment>
<gene>
    <name evidence="2" type="ORF">MKI79_02805</name>
</gene>
<organism evidence="2 3">
    <name type="scientific">Acinetobacter sedimenti</name>
    <dbReference type="NCBI Taxonomy" id="2919922"/>
    <lineage>
        <taxon>Bacteria</taxon>
        <taxon>Pseudomonadati</taxon>
        <taxon>Pseudomonadota</taxon>
        <taxon>Gammaproteobacteria</taxon>
        <taxon>Moraxellales</taxon>
        <taxon>Moraxellaceae</taxon>
        <taxon>Acinetobacter</taxon>
    </lineage>
</organism>
<feature type="transmembrane region" description="Helical" evidence="1">
    <location>
        <begin position="44"/>
        <end position="62"/>
    </location>
</feature>
<keyword evidence="1" id="KW-1133">Transmembrane helix</keyword>
<dbReference type="Pfam" id="PF05437">
    <property type="entry name" value="AzlD"/>
    <property type="match status" value="1"/>
</dbReference>
<proteinExistence type="predicted"/>
<dbReference type="InterPro" id="IPR008407">
    <property type="entry name" value="Brnchd-chn_aa_trnsp_AzlD"/>
</dbReference>
<keyword evidence="1" id="KW-0472">Membrane</keyword>
<name>A0A9X1WWE6_9GAMM</name>
<feature type="transmembrane region" description="Helical" evidence="1">
    <location>
        <begin position="12"/>
        <end position="32"/>
    </location>
</feature>
<sequence length="104" mass="11402">MLSILQTSNMTVVIVIMAVVTLATRWGGVFIMSYIPLSDRVQRFIQAMSASVFIALIAPIMLETDTAGRLALITTFVLMLALKMPIVAMSLGILVAAMSRQFFF</sequence>
<evidence type="ECO:0000313" key="2">
    <source>
        <dbReference type="EMBL" id="MCJ8145848.1"/>
    </source>
</evidence>
<evidence type="ECO:0000256" key="1">
    <source>
        <dbReference type="SAM" id="Phobius"/>
    </source>
</evidence>
<dbReference type="AlphaFoldDB" id="A0A9X1WWE6"/>
<evidence type="ECO:0000313" key="3">
    <source>
        <dbReference type="Proteomes" id="UP001139701"/>
    </source>
</evidence>
<dbReference type="RefSeq" id="WP_241570545.1">
    <property type="nucleotide sequence ID" value="NZ_JAKUML010000003.1"/>
</dbReference>
<protein>
    <submittedName>
        <fullName evidence="2">AzlD domain-containing protein</fullName>
    </submittedName>
</protein>
<dbReference type="EMBL" id="JAKUML010000003">
    <property type="protein sequence ID" value="MCJ8145848.1"/>
    <property type="molecule type" value="Genomic_DNA"/>
</dbReference>
<dbReference type="Proteomes" id="UP001139701">
    <property type="component" value="Unassembled WGS sequence"/>
</dbReference>
<keyword evidence="1" id="KW-0812">Transmembrane</keyword>
<keyword evidence="3" id="KW-1185">Reference proteome</keyword>
<reference evidence="2" key="1">
    <citation type="submission" date="2022-02" db="EMBL/GenBank/DDBJ databases">
        <title>Acinetobacter A3.8 sp. nov., isolated from Sediment (Zhairuo Island).</title>
        <authorList>
            <person name="Zheng K."/>
        </authorList>
    </citation>
    <scope>NUCLEOTIDE SEQUENCE</scope>
    <source>
        <strain evidence="2">A3.8</strain>
    </source>
</reference>